<comment type="catalytic activity">
    <reaction evidence="5">
        <text>L-proline + a quinone = (S)-1-pyrroline-5-carboxylate + a quinol + H(+)</text>
        <dbReference type="Rhea" id="RHEA:23784"/>
        <dbReference type="ChEBI" id="CHEBI:15378"/>
        <dbReference type="ChEBI" id="CHEBI:17388"/>
        <dbReference type="ChEBI" id="CHEBI:24646"/>
        <dbReference type="ChEBI" id="CHEBI:60039"/>
        <dbReference type="ChEBI" id="CHEBI:132124"/>
        <dbReference type="EC" id="1.5.5.2"/>
    </reaction>
</comment>
<evidence type="ECO:0000256" key="4">
    <source>
        <dbReference type="ARBA" id="ARBA00023062"/>
    </source>
</evidence>
<dbReference type="AlphaFoldDB" id="A0AAN0J9K2"/>
<dbReference type="InterPro" id="IPR015659">
    <property type="entry name" value="Proline_oxidase"/>
</dbReference>
<accession>A0AAN0J9K2</accession>
<sequence>MIRWRSSCSLLTSCLARRHAPVALHSSSAQAAIVRGKTTTAGTSISSTIDFSDTKTSFQNKSTYELWRAFVLFKLFKYEKLVDKSEKLLGLLKSIVGDRLFTKVMKATIFGHFVAGETGEEVNSTLTRLESQGILPILAYSAEDDVTESETKSTSERDAATERACDNNLKNAIDCLNVVADASQYPFSATKITGLGHTSLLLLLSEVLVGSEKVFSLLADKPDMLEGVVTSDSFLRGTEKMKLGFKENEVEKLWKTLKTNSYDNKLNFFEWNDAFLTDGSDFYEVLAKHSPHELNLPLMSEEEKDQMKSVMRRMESLADVAQERGVRLMIDAEHTYYQPAIRHITVHRLMPKYNMQYPLLYNTQQCYLRSSFNDLLRDIAASEHYGYRFAIKTVRGAYVTLEKALALKKGYPDPIWGKKSETDSSYHRILNHVLERVGEGKASIMVATHNEATVHFALKKVNELGLNKTDSSVVFGQQYGMSDNLTCTLGSSGLMAYKYTPYGPVGEVLPYLIRRANENKGMLDGAVRERSLISRELKRRLMRKN</sequence>
<dbReference type="GO" id="GO:0071949">
    <property type="term" value="F:FAD binding"/>
    <property type="evidence" value="ECO:0007669"/>
    <property type="project" value="TreeGrafter"/>
</dbReference>
<dbReference type="EnsemblMetazoa" id="XM_019997847.1">
    <property type="protein sequence ID" value="XP_019853406.1"/>
    <property type="gene ID" value="LOC100632542"/>
</dbReference>
<dbReference type="GO" id="GO:0005739">
    <property type="term" value="C:mitochondrion"/>
    <property type="evidence" value="ECO:0007669"/>
    <property type="project" value="TreeGrafter"/>
</dbReference>
<feature type="domain" description="Proline dehydrogenase" evidence="6">
    <location>
        <begin position="124"/>
        <end position="522"/>
    </location>
</feature>
<keyword evidence="4 5" id="KW-0642">Proline metabolism</keyword>
<reference evidence="7" key="2">
    <citation type="submission" date="2024-06" db="UniProtKB">
        <authorList>
            <consortium name="EnsemblMetazoa"/>
        </authorList>
    </citation>
    <scope>IDENTIFICATION</scope>
</reference>
<evidence type="ECO:0000256" key="2">
    <source>
        <dbReference type="ARBA" id="ARBA00005869"/>
    </source>
</evidence>
<evidence type="ECO:0000313" key="7">
    <source>
        <dbReference type="EnsemblMetazoa" id="XP_019853406.1"/>
    </source>
</evidence>
<dbReference type="GO" id="GO:0010133">
    <property type="term" value="P:L-proline catabolic process to L-glutamate"/>
    <property type="evidence" value="ECO:0007669"/>
    <property type="project" value="TreeGrafter"/>
</dbReference>
<proteinExistence type="inferred from homology"/>
<dbReference type="InterPro" id="IPR002872">
    <property type="entry name" value="Proline_DH_dom"/>
</dbReference>
<evidence type="ECO:0000256" key="1">
    <source>
        <dbReference type="ARBA" id="ARBA00004739"/>
    </source>
</evidence>
<gene>
    <name evidence="7" type="primary">100632542</name>
</gene>
<dbReference type="Gene3D" id="3.20.20.220">
    <property type="match status" value="2"/>
</dbReference>
<evidence type="ECO:0000256" key="5">
    <source>
        <dbReference type="RuleBase" id="RU364054"/>
    </source>
</evidence>
<keyword evidence="8" id="KW-1185">Reference proteome</keyword>
<organism evidence="7 8">
    <name type="scientific">Amphimedon queenslandica</name>
    <name type="common">Sponge</name>
    <dbReference type="NCBI Taxonomy" id="400682"/>
    <lineage>
        <taxon>Eukaryota</taxon>
        <taxon>Metazoa</taxon>
        <taxon>Porifera</taxon>
        <taxon>Demospongiae</taxon>
        <taxon>Heteroscleromorpha</taxon>
        <taxon>Haplosclerida</taxon>
        <taxon>Niphatidae</taxon>
        <taxon>Amphimedon</taxon>
    </lineage>
</organism>
<keyword evidence="5" id="KW-0285">Flavoprotein</keyword>
<comment type="pathway">
    <text evidence="1">Amino-acid degradation; L-proline degradation into L-glutamate; L-glutamate from L-proline: step 1/2.</text>
</comment>
<evidence type="ECO:0000256" key="3">
    <source>
        <dbReference type="ARBA" id="ARBA00023002"/>
    </source>
</evidence>
<keyword evidence="3 5" id="KW-0560">Oxidoreductase</keyword>
<dbReference type="EC" id="1.5.5.2" evidence="5"/>
<dbReference type="PANTHER" id="PTHR13914">
    <property type="entry name" value="PROLINE OXIDASE"/>
    <property type="match status" value="1"/>
</dbReference>
<evidence type="ECO:0000259" key="6">
    <source>
        <dbReference type="Pfam" id="PF01619"/>
    </source>
</evidence>
<reference evidence="8" key="1">
    <citation type="journal article" date="2010" name="Nature">
        <title>The Amphimedon queenslandica genome and the evolution of animal complexity.</title>
        <authorList>
            <person name="Srivastava M."/>
            <person name="Simakov O."/>
            <person name="Chapman J."/>
            <person name="Fahey B."/>
            <person name="Gauthier M.E."/>
            <person name="Mitros T."/>
            <person name="Richards G.S."/>
            <person name="Conaco C."/>
            <person name="Dacre M."/>
            <person name="Hellsten U."/>
            <person name="Larroux C."/>
            <person name="Putnam N.H."/>
            <person name="Stanke M."/>
            <person name="Adamska M."/>
            <person name="Darling A."/>
            <person name="Degnan S.M."/>
            <person name="Oakley T.H."/>
            <person name="Plachetzki D.C."/>
            <person name="Zhai Y."/>
            <person name="Adamski M."/>
            <person name="Calcino A."/>
            <person name="Cummins S.F."/>
            <person name="Goodstein D.M."/>
            <person name="Harris C."/>
            <person name="Jackson D.J."/>
            <person name="Leys S.P."/>
            <person name="Shu S."/>
            <person name="Woodcroft B.J."/>
            <person name="Vervoort M."/>
            <person name="Kosik K.S."/>
            <person name="Manning G."/>
            <person name="Degnan B.M."/>
            <person name="Rokhsar D.S."/>
        </authorList>
    </citation>
    <scope>NUCLEOTIDE SEQUENCE [LARGE SCALE GENOMIC DNA]</scope>
</reference>
<comment type="similarity">
    <text evidence="2 5">Belongs to the proline oxidase family.</text>
</comment>
<protein>
    <recommendedName>
        <fullName evidence="5">Proline dehydrogenase</fullName>
        <ecNumber evidence="5">1.5.5.2</ecNumber>
    </recommendedName>
</protein>
<comment type="cofactor">
    <cofactor evidence="5">
        <name>FAD</name>
        <dbReference type="ChEBI" id="CHEBI:57692"/>
    </cofactor>
</comment>
<keyword evidence="5" id="KW-0274">FAD</keyword>
<name>A0AAN0J9K2_AMPQE</name>
<dbReference type="SUPFAM" id="SSF51730">
    <property type="entry name" value="FAD-linked oxidoreductase"/>
    <property type="match status" value="1"/>
</dbReference>
<dbReference type="GO" id="GO:0004657">
    <property type="term" value="F:proline dehydrogenase activity"/>
    <property type="evidence" value="ECO:0007669"/>
    <property type="project" value="UniProtKB-EC"/>
</dbReference>
<comment type="function">
    <text evidence="5">Converts proline to delta-1-pyrroline-5-carboxylate.</text>
</comment>
<dbReference type="Proteomes" id="UP000007879">
    <property type="component" value="Unassembled WGS sequence"/>
</dbReference>
<dbReference type="PANTHER" id="PTHR13914:SF0">
    <property type="entry name" value="PROLINE DEHYDROGENASE 1, MITOCHONDRIAL"/>
    <property type="match status" value="1"/>
</dbReference>
<dbReference type="Pfam" id="PF01619">
    <property type="entry name" value="Pro_dh"/>
    <property type="match status" value="1"/>
</dbReference>
<dbReference type="InterPro" id="IPR029041">
    <property type="entry name" value="FAD-linked_oxidoreductase-like"/>
</dbReference>
<evidence type="ECO:0000313" key="8">
    <source>
        <dbReference type="Proteomes" id="UP000007879"/>
    </source>
</evidence>